<organism evidence="6 7">
    <name type="scientific">Candidatus Thermofonsia Clade 1 bacterium</name>
    <dbReference type="NCBI Taxonomy" id="2364210"/>
    <lineage>
        <taxon>Bacteria</taxon>
        <taxon>Bacillati</taxon>
        <taxon>Chloroflexota</taxon>
        <taxon>Candidatus Thermofontia</taxon>
        <taxon>Candidatus Thermofonsia Clade 1</taxon>
    </lineage>
</organism>
<keyword evidence="3" id="KW-0547">Nucleotide-binding</keyword>
<proteinExistence type="inferred from homology"/>
<dbReference type="PANTHER" id="PTHR42711">
    <property type="entry name" value="ABC TRANSPORTER ATP-BINDING PROTEIN"/>
    <property type="match status" value="1"/>
</dbReference>
<feature type="non-terminal residue" evidence="6">
    <location>
        <position position="64"/>
    </location>
</feature>
<sequence>MSHSPLIQVHALNKAFGLRFALRGVSFTVERSELVALLGANGSGKTTLLRILAALSRPSSGTVL</sequence>
<dbReference type="AlphaFoldDB" id="A0A2M8P7Y5"/>
<comment type="caution">
    <text evidence="6">The sequence shown here is derived from an EMBL/GenBank/DDBJ whole genome shotgun (WGS) entry which is preliminary data.</text>
</comment>
<dbReference type="Gene3D" id="3.40.50.300">
    <property type="entry name" value="P-loop containing nucleotide triphosphate hydrolases"/>
    <property type="match status" value="1"/>
</dbReference>
<accession>A0A2M8P7Y5</accession>
<protein>
    <submittedName>
        <fullName evidence="6">Sodium ABC transporter ATP-binding protein</fullName>
    </submittedName>
</protein>
<dbReference type="EMBL" id="PGTM01000815">
    <property type="protein sequence ID" value="PJF33675.1"/>
    <property type="molecule type" value="Genomic_DNA"/>
</dbReference>
<evidence type="ECO:0000256" key="2">
    <source>
        <dbReference type="ARBA" id="ARBA00022448"/>
    </source>
</evidence>
<comment type="similarity">
    <text evidence="1">Belongs to the ABC transporter superfamily.</text>
</comment>
<dbReference type="Proteomes" id="UP000229681">
    <property type="component" value="Unassembled WGS sequence"/>
</dbReference>
<gene>
    <name evidence="6" type="ORF">CUN49_18015</name>
</gene>
<evidence type="ECO:0000256" key="3">
    <source>
        <dbReference type="ARBA" id="ARBA00022741"/>
    </source>
</evidence>
<dbReference type="Pfam" id="PF00005">
    <property type="entry name" value="ABC_tran"/>
    <property type="match status" value="1"/>
</dbReference>
<reference evidence="6 7" key="1">
    <citation type="submission" date="2017-11" db="EMBL/GenBank/DDBJ databases">
        <title>Evolution of Phototrophy in the Chloroflexi Phylum Driven by Horizontal Gene Transfer.</title>
        <authorList>
            <person name="Ward L.M."/>
            <person name="Hemp J."/>
            <person name="Shih P.M."/>
            <person name="Mcglynn S.E."/>
            <person name="Fischer W."/>
        </authorList>
    </citation>
    <scope>NUCLEOTIDE SEQUENCE [LARGE SCALE GENOMIC DNA]</scope>
    <source>
        <strain evidence="6">JP3_13</strain>
    </source>
</reference>
<evidence type="ECO:0000256" key="4">
    <source>
        <dbReference type="ARBA" id="ARBA00022840"/>
    </source>
</evidence>
<keyword evidence="2" id="KW-0813">Transport</keyword>
<dbReference type="InterPro" id="IPR027417">
    <property type="entry name" value="P-loop_NTPase"/>
</dbReference>
<dbReference type="PANTHER" id="PTHR42711:SF5">
    <property type="entry name" value="ABC TRANSPORTER ATP-BINDING PROTEIN NATA"/>
    <property type="match status" value="1"/>
</dbReference>
<evidence type="ECO:0000256" key="1">
    <source>
        <dbReference type="ARBA" id="ARBA00005417"/>
    </source>
</evidence>
<dbReference type="SUPFAM" id="SSF52540">
    <property type="entry name" value="P-loop containing nucleoside triphosphate hydrolases"/>
    <property type="match status" value="1"/>
</dbReference>
<evidence type="ECO:0000313" key="7">
    <source>
        <dbReference type="Proteomes" id="UP000229681"/>
    </source>
</evidence>
<feature type="domain" description="ABC transporter" evidence="5">
    <location>
        <begin position="22"/>
        <end position="63"/>
    </location>
</feature>
<dbReference type="GO" id="GO:0005524">
    <property type="term" value="F:ATP binding"/>
    <property type="evidence" value="ECO:0007669"/>
    <property type="project" value="UniProtKB-KW"/>
</dbReference>
<keyword evidence="4 6" id="KW-0067">ATP-binding</keyword>
<dbReference type="InterPro" id="IPR050763">
    <property type="entry name" value="ABC_transporter_ATP-binding"/>
</dbReference>
<evidence type="ECO:0000259" key="5">
    <source>
        <dbReference type="Pfam" id="PF00005"/>
    </source>
</evidence>
<dbReference type="InterPro" id="IPR003439">
    <property type="entry name" value="ABC_transporter-like_ATP-bd"/>
</dbReference>
<evidence type="ECO:0000313" key="6">
    <source>
        <dbReference type="EMBL" id="PJF33675.1"/>
    </source>
</evidence>
<name>A0A2M8P7Y5_9CHLR</name>
<dbReference type="GO" id="GO:0016887">
    <property type="term" value="F:ATP hydrolysis activity"/>
    <property type="evidence" value="ECO:0007669"/>
    <property type="project" value="InterPro"/>
</dbReference>